<reference evidence="3 4" key="2">
    <citation type="submission" date="2018-08" db="EMBL/GenBank/DDBJ databases">
        <title>The draft genome of Acinetobacter sichuanensis strain WCHAc060041.</title>
        <authorList>
            <person name="Qin J."/>
            <person name="Feng Y."/>
            <person name="Zong Z."/>
        </authorList>
    </citation>
    <scope>NUCLEOTIDE SEQUENCE [LARGE SCALE GENOMIC DNA]</scope>
    <source>
        <strain evidence="3 4">WCHAc060041</strain>
    </source>
</reference>
<comment type="caution">
    <text evidence="3">The sequence shown here is derived from an EMBL/GenBank/DDBJ whole genome shotgun (WGS) entry which is preliminary data.</text>
</comment>
<evidence type="ECO:0000313" key="4">
    <source>
        <dbReference type="Proteomes" id="UP000240957"/>
    </source>
</evidence>
<sequence length="279" mass="30970">MKKVSLLVLMGMMSSVVSADVIYSNDPSDPEIQFSYPLMKSKELQIRSGDGFNKETGRFEFKKPDVVNLLDQDYNKEVYGKVDNAVFGDKLILTIAKSGISGEIVEIESKTIPLTDRIFDFGGKFVRFIAALLPVIIPATIGPEPSAPEVKPNMTEDDIKLNEAQCIKHTNKISIVPPSTLPIEGQVVEIEGNNGKKCIEVIYKPISASSIPFSDLKQKNVGNNLLSSTCREVEITIHQTDSTKYNYTHHIVDPNFLTKSQIPENGILVPNACNWRIKK</sequence>
<dbReference type="AlphaFoldDB" id="A0A371YJG5"/>
<evidence type="ECO:0000313" key="5">
    <source>
        <dbReference type="Proteomes" id="UP001595455"/>
    </source>
</evidence>
<keyword evidence="5" id="KW-1185">Reference proteome</keyword>
<reference evidence="2" key="4">
    <citation type="submission" date="2024-09" db="EMBL/GenBank/DDBJ databases">
        <authorList>
            <person name="Sun Q."/>
            <person name="Mori K."/>
        </authorList>
    </citation>
    <scope>NUCLEOTIDE SEQUENCE</scope>
    <source>
        <strain evidence="2">KCTC 62575</strain>
    </source>
</reference>
<organism evidence="3 4">
    <name type="scientific">Acinetobacter sichuanensis</name>
    <dbReference type="NCBI Taxonomy" id="2136183"/>
    <lineage>
        <taxon>Bacteria</taxon>
        <taxon>Pseudomonadati</taxon>
        <taxon>Pseudomonadota</taxon>
        <taxon>Gammaproteobacteria</taxon>
        <taxon>Moraxellales</taxon>
        <taxon>Moraxellaceae</taxon>
        <taxon>Acinetobacter</taxon>
    </lineage>
</organism>
<accession>A0A371YJG5</accession>
<proteinExistence type="predicted"/>
<gene>
    <name evidence="2" type="ORF">ACFODO_20610</name>
    <name evidence="3" type="ORF">C9E89_020915</name>
</gene>
<keyword evidence="1" id="KW-0732">Signal</keyword>
<reference evidence="2" key="1">
    <citation type="journal article" date="2014" name="Int. J. Syst. Evol. Microbiol.">
        <title>Complete genome of a new Firmicutes species belonging to the dominant human colonic microbiota ('Ruminococcus bicirculans') reveals two chromosomes and a selective capacity to utilize plant glucans.</title>
        <authorList>
            <consortium name="NISC Comparative Sequencing Program"/>
            <person name="Wegmann U."/>
            <person name="Louis P."/>
            <person name="Goesmann A."/>
            <person name="Henrissat B."/>
            <person name="Duncan S.H."/>
            <person name="Flint H.J."/>
        </authorList>
    </citation>
    <scope>NUCLEOTIDE SEQUENCE</scope>
    <source>
        <strain evidence="2">KCTC 62575</strain>
    </source>
</reference>
<feature type="signal peptide" evidence="1">
    <location>
        <begin position="1"/>
        <end position="19"/>
    </location>
</feature>
<protein>
    <submittedName>
        <fullName evidence="3">Uncharacterized protein</fullName>
    </submittedName>
</protein>
<name>A0A371YJG5_9GAMM</name>
<evidence type="ECO:0000313" key="2">
    <source>
        <dbReference type="EMBL" id="MFC2997600.1"/>
    </source>
</evidence>
<reference evidence="5" key="3">
    <citation type="journal article" date="2019" name="Int. J. Syst. Evol. Microbiol.">
        <title>The Global Catalogue of Microorganisms (GCM) 10K type strain sequencing project: providing services to taxonomists for standard genome sequencing and annotation.</title>
        <authorList>
            <consortium name="The Broad Institute Genomics Platform"/>
            <consortium name="The Broad Institute Genome Sequencing Center for Infectious Disease"/>
            <person name="Wu L."/>
            <person name="Ma J."/>
        </authorList>
    </citation>
    <scope>NUCLEOTIDE SEQUENCE [LARGE SCALE GENOMIC DNA]</scope>
    <source>
        <strain evidence="5">KCTC 62575</strain>
    </source>
</reference>
<dbReference type="Proteomes" id="UP001595455">
    <property type="component" value="Unassembled WGS sequence"/>
</dbReference>
<dbReference type="RefSeq" id="WP_107010082.1">
    <property type="nucleotide sequence ID" value="NZ_JBHRSF010000152.1"/>
</dbReference>
<dbReference type="EMBL" id="PYIX02000072">
    <property type="protein sequence ID" value="RFC81613.1"/>
    <property type="molecule type" value="Genomic_DNA"/>
</dbReference>
<feature type="chain" id="PRO_5016656169" evidence="1">
    <location>
        <begin position="20"/>
        <end position="279"/>
    </location>
</feature>
<dbReference type="Proteomes" id="UP000240957">
    <property type="component" value="Unassembled WGS sequence"/>
</dbReference>
<evidence type="ECO:0000256" key="1">
    <source>
        <dbReference type="SAM" id="SignalP"/>
    </source>
</evidence>
<evidence type="ECO:0000313" key="3">
    <source>
        <dbReference type="EMBL" id="RFC81613.1"/>
    </source>
</evidence>
<dbReference type="EMBL" id="JBHRSF010000152">
    <property type="protein sequence ID" value="MFC2997600.1"/>
    <property type="molecule type" value="Genomic_DNA"/>
</dbReference>